<evidence type="ECO:0000256" key="2">
    <source>
        <dbReference type="ARBA" id="ARBA00022723"/>
    </source>
</evidence>
<dbReference type="Gene3D" id="3.40.630.10">
    <property type="entry name" value="Zn peptidases"/>
    <property type="match status" value="1"/>
</dbReference>
<dbReference type="EMBL" id="WJHE01001360">
    <property type="protein sequence ID" value="MST35010.1"/>
    <property type="molecule type" value="Genomic_DNA"/>
</dbReference>
<evidence type="ECO:0000313" key="6">
    <source>
        <dbReference type="Proteomes" id="UP000437736"/>
    </source>
</evidence>
<dbReference type="InterPro" id="IPR002933">
    <property type="entry name" value="Peptidase_M20"/>
</dbReference>
<keyword evidence="6" id="KW-1185">Reference proteome</keyword>
<comment type="caution">
    <text evidence="5">The sequence shown here is derived from an EMBL/GenBank/DDBJ whole genome shotgun (WGS) entry which is preliminary data.</text>
</comment>
<dbReference type="Pfam" id="PF01546">
    <property type="entry name" value="Peptidase_M20"/>
    <property type="match status" value="1"/>
</dbReference>
<dbReference type="NCBIfam" id="NF006579">
    <property type="entry name" value="PRK09104.1"/>
    <property type="match status" value="1"/>
</dbReference>
<dbReference type="InterPro" id="IPR011650">
    <property type="entry name" value="Peptidase_M20_dimer"/>
</dbReference>
<feature type="domain" description="Peptidase M20 dimerisation" evidence="4">
    <location>
        <begin position="202"/>
        <end position="359"/>
    </location>
</feature>
<dbReference type="PANTHER" id="PTHR43270">
    <property type="entry name" value="BETA-ALA-HIS DIPEPTIDASE"/>
    <property type="match status" value="1"/>
</dbReference>
<reference evidence="5 6" key="1">
    <citation type="submission" date="2019-11" db="EMBL/GenBank/DDBJ databases">
        <title>Acidiferrimicrobium australis gen. nov., sp. nov., an acidophilic and obligately heterotrophic, member of the Actinobacteria that catalyses dissimilatory oxido- reduction of iron isolated from metal-rich acidic water in Chile.</title>
        <authorList>
            <person name="Gonzalez D."/>
            <person name="Huber K."/>
            <person name="Hedrich S."/>
            <person name="Rojas-Villalobos C."/>
            <person name="Quatrini R."/>
            <person name="Dinamarca M.A."/>
            <person name="Schwarz A."/>
            <person name="Canales C."/>
            <person name="Nancucheo I."/>
        </authorList>
    </citation>
    <scope>NUCLEOTIDE SEQUENCE [LARGE SCALE GENOMIC DNA]</scope>
    <source>
        <strain evidence="5 6">USS-CCA1</strain>
    </source>
</reference>
<evidence type="ECO:0000313" key="5">
    <source>
        <dbReference type="EMBL" id="MST35010.1"/>
    </source>
</evidence>
<dbReference type="NCBIfam" id="NF005914">
    <property type="entry name" value="PRK07907.1"/>
    <property type="match status" value="1"/>
</dbReference>
<dbReference type="InterPro" id="IPR051458">
    <property type="entry name" value="Cyt/Met_Dipeptidase"/>
</dbReference>
<evidence type="ECO:0000256" key="3">
    <source>
        <dbReference type="ARBA" id="ARBA00022801"/>
    </source>
</evidence>
<evidence type="ECO:0000259" key="4">
    <source>
        <dbReference type="Pfam" id="PF07687"/>
    </source>
</evidence>
<evidence type="ECO:0000256" key="1">
    <source>
        <dbReference type="ARBA" id="ARBA00022670"/>
    </source>
</evidence>
<proteinExistence type="predicted"/>
<keyword evidence="1" id="KW-0645">Protease</keyword>
<accession>A0ABW9QYU1</accession>
<name>A0ABW9QYU1_9ACTN</name>
<organism evidence="5 6">
    <name type="scientific">Acidiferrimicrobium australe</name>
    <dbReference type="NCBI Taxonomy" id="2664430"/>
    <lineage>
        <taxon>Bacteria</taxon>
        <taxon>Bacillati</taxon>
        <taxon>Actinomycetota</taxon>
        <taxon>Acidimicrobiia</taxon>
        <taxon>Acidimicrobiales</taxon>
        <taxon>Acidimicrobiaceae</taxon>
        <taxon>Acidiferrimicrobium</taxon>
    </lineage>
</organism>
<protein>
    <submittedName>
        <fullName evidence="5">Dipeptidase</fullName>
    </submittedName>
</protein>
<dbReference type="Pfam" id="PF07687">
    <property type="entry name" value="M20_dimer"/>
    <property type="match status" value="1"/>
</dbReference>
<keyword evidence="3" id="KW-0378">Hydrolase</keyword>
<dbReference type="SUPFAM" id="SSF53187">
    <property type="entry name" value="Zn-dependent exopeptidases"/>
    <property type="match status" value="1"/>
</dbReference>
<dbReference type="NCBIfam" id="NF006053">
    <property type="entry name" value="PRK08201.1"/>
    <property type="match status" value="1"/>
</dbReference>
<keyword evidence="2" id="KW-0479">Metal-binding</keyword>
<gene>
    <name evidence="5" type="ORF">GHK86_20055</name>
</gene>
<dbReference type="Proteomes" id="UP000437736">
    <property type="component" value="Unassembled WGS sequence"/>
</dbReference>
<sequence>MADLLLESWLAQQRGRITETLFEFLRIPSISADPEHAGDVRRSAEFVAELLRDAGLEHVKLIETARGAGLPAVYGDWLHAGEDAPTVLVYGHHDVQPVDPLEEWTSGPFEPVIVDGECRARGAIDDKGQVLYEIEAARGLLAERGALPVNLKFLVEGEEEIGSVHFQQLLLEREEQLACDVVVVSDTGMIAPDVPSSTVSMRGLVGFDVALRTASIDLHSGMWGGTVPNAARLAAELAAALHDGDHRVTIPGFYDQVRPLSAEEEASLAAQPFDEQEFRAQAGHVAYLEGEAGFSPLARIGVRPTAEVVGIHGGYAGPGIKTIVPATAGLKVALRLVPDQRPDEIEAAFRAWVQSRLPTGVEAVVTGEGGVAPAVTPVDHPAMQALAETIEAVWGKRPLWTREGGSGPEEALGRMLIAPVLFLGVGLPDDRIHAPNERMVMDQFWKGLLAAAELQERLGRLRFPKRDDD</sequence>
<dbReference type="Gene3D" id="3.30.70.360">
    <property type="match status" value="1"/>
</dbReference>
<dbReference type="PANTHER" id="PTHR43270:SF12">
    <property type="entry name" value="SUCCINYL-DIAMINOPIMELATE DESUCCINYLASE"/>
    <property type="match status" value="1"/>
</dbReference>